<dbReference type="PANTHER" id="PTHR24075:SF6">
    <property type="entry name" value="ACTIVATING SIGNAL COINTEGRATOR 1 COMPLEX SUBUNIT 3"/>
    <property type="match status" value="1"/>
</dbReference>
<dbReference type="VEuPathDB" id="VectorBase:AMAM011370"/>
<proteinExistence type="predicted"/>
<dbReference type="Pfam" id="PF02889">
    <property type="entry name" value="Sec63"/>
    <property type="match status" value="1"/>
</dbReference>
<evidence type="ECO:0000256" key="1">
    <source>
        <dbReference type="ARBA" id="ARBA00004141"/>
    </source>
</evidence>
<dbReference type="AlphaFoldDB" id="A0A182SQH2"/>
<evidence type="ECO:0000259" key="8">
    <source>
        <dbReference type="SMART" id="SM00973"/>
    </source>
</evidence>
<keyword evidence="6" id="KW-0472">Membrane</keyword>
<dbReference type="SUPFAM" id="SSF81296">
    <property type="entry name" value="E set domains"/>
    <property type="match status" value="1"/>
</dbReference>
<evidence type="ECO:0000256" key="6">
    <source>
        <dbReference type="ARBA" id="ARBA00023136"/>
    </source>
</evidence>
<feature type="domain" description="SEC63" evidence="8">
    <location>
        <begin position="1"/>
        <end position="343"/>
    </location>
</feature>
<comment type="subcellular location">
    <subcellularLocation>
        <location evidence="2">Endoplasmic reticulum</location>
    </subcellularLocation>
    <subcellularLocation>
        <location evidence="1">Membrane</location>
        <topology evidence="1">Multi-pass membrane protein</topology>
    </subcellularLocation>
</comment>
<dbReference type="InterPro" id="IPR004179">
    <property type="entry name" value="Sec63-dom"/>
</dbReference>
<keyword evidence="10" id="KW-1185">Reference proteome</keyword>
<dbReference type="GO" id="GO:0005634">
    <property type="term" value="C:nucleus"/>
    <property type="evidence" value="ECO:0007669"/>
    <property type="project" value="TreeGrafter"/>
</dbReference>
<dbReference type="SUPFAM" id="SSF158702">
    <property type="entry name" value="Sec63 N-terminal domain-like"/>
    <property type="match status" value="1"/>
</dbReference>
<dbReference type="InterPro" id="IPR035892">
    <property type="entry name" value="C2_domain_sf"/>
</dbReference>
<evidence type="ECO:0000256" key="5">
    <source>
        <dbReference type="ARBA" id="ARBA00022989"/>
    </source>
</evidence>
<dbReference type="GO" id="GO:0003723">
    <property type="term" value="F:RNA binding"/>
    <property type="evidence" value="ECO:0007669"/>
    <property type="project" value="TreeGrafter"/>
</dbReference>
<dbReference type="Proteomes" id="UP000075901">
    <property type="component" value="Unassembled WGS sequence"/>
</dbReference>
<keyword evidence="7" id="KW-0143">Chaperone</keyword>
<keyword evidence="5" id="KW-1133">Transmembrane helix</keyword>
<evidence type="ECO:0000313" key="10">
    <source>
        <dbReference type="Proteomes" id="UP000075901"/>
    </source>
</evidence>
<protein>
    <submittedName>
        <fullName evidence="9">SEC63 domain-containing protein</fullName>
    </submittedName>
</protein>
<organism evidence="9 10">
    <name type="scientific">Anopheles maculatus</name>
    <dbReference type="NCBI Taxonomy" id="74869"/>
    <lineage>
        <taxon>Eukaryota</taxon>
        <taxon>Metazoa</taxon>
        <taxon>Ecdysozoa</taxon>
        <taxon>Arthropoda</taxon>
        <taxon>Hexapoda</taxon>
        <taxon>Insecta</taxon>
        <taxon>Pterygota</taxon>
        <taxon>Neoptera</taxon>
        <taxon>Endopterygota</taxon>
        <taxon>Diptera</taxon>
        <taxon>Nematocera</taxon>
        <taxon>Culicoidea</taxon>
        <taxon>Culicidae</taxon>
        <taxon>Anophelinae</taxon>
        <taxon>Anopheles</taxon>
        <taxon>Anopheles maculatus group</taxon>
    </lineage>
</organism>
<dbReference type="Gene3D" id="2.60.40.150">
    <property type="entry name" value="C2 domain"/>
    <property type="match status" value="1"/>
</dbReference>
<evidence type="ECO:0000256" key="7">
    <source>
        <dbReference type="ARBA" id="ARBA00023186"/>
    </source>
</evidence>
<sequence length="367" mass="42112">MGRISSYYYLSHITMRHFADTLRHDMSMEELLRAMADAAEFEEHPVRHNEDLYNADLAKLCPLKVDPLSVDNPHTKVFLLLQAHLSRLPLPNSDYGTDTKSVLDQSIRILQAMVDISAERGWLATTLRIQQLMQCIIQARWLDDPVAMTLPNVESYNVAIFSQIKTDSPFLTLPALKEKCNRKYEMLAAPLRQEFEEPEIEQIYKVISELPSLNVQISVRGPYGKDGDVDRAVQQPMSRDQWMELYADQEYVVCVQLIRLGSFDTLNIHCPKFPKGKDEGWFLTLGHQAEGEVIALKRCVYRSNRSTHQLCFYAPSRIGRCIYTVYLLSDGYIGLDQQYNIQFEVVPPPKGEKEGVQQVFGKGEGFW</sequence>
<dbReference type="GO" id="GO:0016020">
    <property type="term" value="C:membrane"/>
    <property type="evidence" value="ECO:0007669"/>
    <property type="project" value="UniProtKB-SubCell"/>
</dbReference>
<evidence type="ECO:0000313" key="9">
    <source>
        <dbReference type="EnsemblMetazoa" id="AMAM011370-PA"/>
    </source>
</evidence>
<evidence type="ECO:0000256" key="2">
    <source>
        <dbReference type="ARBA" id="ARBA00004240"/>
    </source>
</evidence>
<dbReference type="GO" id="GO:0043138">
    <property type="term" value="F:3'-5' DNA helicase activity"/>
    <property type="evidence" value="ECO:0007669"/>
    <property type="project" value="TreeGrafter"/>
</dbReference>
<name>A0A182SQH2_9DIPT</name>
<keyword evidence="3" id="KW-0812">Transmembrane</keyword>
<evidence type="ECO:0000256" key="4">
    <source>
        <dbReference type="ARBA" id="ARBA00022824"/>
    </source>
</evidence>
<dbReference type="GO" id="GO:0005783">
    <property type="term" value="C:endoplasmic reticulum"/>
    <property type="evidence" value="ECO:0007669"/>
    <property type="project" value="UniProtKB-SubCell"/>
</dbReference>
<dbReference type="InterPro" id="IPR014756">
    <property type="entry name" value="Ig_E-set"/>
</dbReference>
<dbReference type="PANTHER" id="PTHR24075">
    <property type="entry name" value="SEC63 DOMAIN-CONTAINING"/>
    <property type="match status" value="1"/>
</dbReference>
<reference evidence="10" key="1">
    <citation type="submission" date="2013-09" db="EMBL/GenBank/DDBJ databases">
        <title>The Genome Sequence of Anopheles maculatus species B.</title>
        <authorList>
            <consortium name="The Broad Institute Genomics Platform"/>
            <person name="Neafsey D.E."/>
            <person name="Besansky N."/>
            <person name="Howell P."/>
            <person name="Walton C."/>
            <person name="Young S.K."/>
            <person name="Zeng Q."/>
            <person name="Gargeya S."/>
            <person name="Fitzgerald M."/>
            <person name="Haas B."/>
            <person name="Abouelleil A."/>
            <person name="Allen A.W."/>
            <person name="Alvarado L."/>
            <person name="Arachchi H.M."/>
            <person name="Berlin A.M."/>
            <person name="Chapman S.B."/>
            <person name="Gainer-Dewar J."/>
            <person name="Goldberg J."/>
            <person name="Griggs A."/>
            <person name="Gujja S."/>
            <person name="Hansen M."/>
            <person name="Howarth C."/>
            <person name="Imamovic A."/>
            <person name="Ireland A."/>
            <person name="Larimer J."/>
            <person name="McCowan C."/>
            <person name="Murphy C."/>
            <person name="Pearson M."/>
            <person name="Poon T.W."/>
            <person name="Priest M."/>
            <person name="Roberts A."/>
            <person name="Saif S."/>
            <person name="Shea T."/>
            <person name="Sisk P."/>
            <person name="Sykes S."/>
            <person name="Wortman J."/>
            <person name="Nusbaum C."/>
            <person name="Birren B."/>
        </authorList>
    </citation>
    <scope>NUCLEOTIDE SEQUENCE [LARGE SCALE GENOMIC DNA]</scope>
    <source>
        <strain evidence="10">maculatus3</strain>
    </source>
</reference>
<dbReference type="Gene3D" id="1.10.3380.10">
    <property type="entry name" value="Sec63 N-terminal domain-like domain"/>
    <property type="match status" value="1"/>
</dbReference>
<reference evidence="9" key="2">
    <citation type="submission" date="2020-05" db="UniProtKB">
        <authorList>
            <consortium name="EnsemblMetazoa"/>
        </authorList>
    </citation>
    <scope>IDENTIFICATION</scope>
    <source>
        <strain evidence="9">maculatus3</strain>
    </source>
</reference>
<keyword evidence="4" id="KW-0256">Endoplasmic reticulum</keyword>
<dbReference type="EnsemblMetazoa" id="AMAM011370-RA">
    <property type="protein sequence ID" value="AMAM011370-PA"/>
    <property type="gene ID" value="AMAM011370"/>
</dbReference>
<dbReference type="SMART" id="SM00973">
    <property type="entry name" value="Sec63"/>
    <property type="match status" value="1"/>
</dbReference>
<accession>A0A182SQH2</accession>
<evidence type="ECO:0000256" key="3">
    <source>
        <dbReference type="ARBA" id="ARBA00022692"/>
    </source>
</evidence>
<dbReference type="FunFam" id="1.10.3380.10:FF:000002">
    <property type="entry name" value="Activating signal cointegrator 1 complex subunit 3"/>
    <property type="match status" value="1"/>
</dbReference>
<dbReference type="FunFam" id="2.60.40.150:FF:000272">
    <property type="entry name" value="Putative RNA helicase"/>
    <property type="match status" value="1"/>
</dbReference>